<feature type="compositionally biased region" description="Pro residues" evidence="8">
    <location>
        <begin position="18"/>
        <end position="40"/>
    </location>
</feature>
<dbReference type="GO" id="GO:0005730">
    <property type="term" value="C:nucleolus"/>
    <property type="evidence" value="ECO:0007669"/>
    <property type="project" value="UniProtKB-SubCell"/>
</dbReference>
<dbReference type="GO" id="GO:0000027">
    <property type="term" value="P:ribosomal large subunit assembly"/>
    <property type="evidence" value="ECO:0007669"/>
    <property type="project" value="TreeGrafter"/>
</dbReference>
<comment type="subcellular location">
    <subcellularLocation>
        <location evidence="2">Nucleus</location>
        <location evidence="2">Nucleolus</location>
    </subcellularLocation>
</comment>
<dbReference type="PANTHER" id="PTHR28127:SF1">
    <property type="entry name" value="RIBOSOME ASSEMBLY PROTEIN 3"/>
    <property type="match status" value="1"/>
</dbReference>
<evidence type="ECO:0000256" key="4">
    <source>
        <dbReference type="ARBA" id="ARBA00015339"/>
    </source>
</evidence>
<evidence type="ECO:0000256" key="7">
    <source>
        <dbReference type="ARBA" id="ARBA00023274"/>
    </source>
</evidence>
<evidence type="ECO:0000313" key="11">
    <source>
        <dbReference type="Proteomes" id="UP000053647"/>
    </source>
</evidence>
<keyword evidence="6" id="KW-0539">Nucleus</keyword>
<evidence type="ECO:0000313" key="10">
    <source>
        <dbReference type="EMBL" id="KIJ08110.1"/>
    </source>
</evidence>
<dbReference type="InterPro" id="IPR028217">
    <property type="entry name" value="Rsa3_C"/>
</dbReference>
<sequence>MLPPYPYSHGRTDLKNNEPPPHRYSPSPSPPPSADVPPFIPQDSPEGERILKERFRKFWMASLAEGFKDDLEEIRKEPNLGPSRLALLIESLASGAEVFSSTSTGGGVNEMEVVLEQLS</sequence>
<keyword evidence="7" id="KW-0687">Ribonucleoprotein</keyword>
<keyword evidence="5" id="KW-0690">Ribosome biogenesis</keyword>
<evidence type="ECO:0000259" key="9">
    <source>
        <dbReference type="Pfam" id="PF14615"/>
    </source>
</evidence>
<feature type="region of interest" description="Disordered" evidence="8">
    <location>
        <begin position="1"/>
        <end position="45"/>
    </location>
</feature>
<accession>A0A0C9SYB6</accession>
<dbReference type="InterPro" id="IPR051898">
    <property type="entry name" value="Ribosome_Assembly_3"/>
</dbReference>
<name>A0A0C9SYB6_PAXIN</name>
<dbReference type="EMBL" id="KN819699">
    <property type="protein sequence ID" value="KIJ08110.1"/>
    <property type="molecule type" value="Genomic_DNA"/>
</dbReference>
<dbReference type="GO" id="GO:0030687">
    <property type="term" value="C:preribosome, large subunit precursor"/>
    <property type="evidence" value="ECO:0007669"/>
    <property type="project" value="TreeGrafter"/>
</dbReference>
<dbReference type="PANTHER" id="PTHR28127">
    <property type="entry name" value="RIBOSOME ASSEMBLY PROTEIN 3"/>
    <property type="match status" value="1"/>
</dbReference>
<gene>
    <name evidence="10" type="ORF">PAXINDRAFT_102684</name>
</gene>
<reference evidence="11" key="2">
    <citation type="submission" date="2015-01" db="EMBL/GenBank/DDBJ databases">
        <title>Evolutionary Origins and Diversification of the Mycorrhizal Mutualists.</title>
        <authorList>
            <consortium name="DOE Joint Genome Institute"/>
            <consortium name="Mycorrhizal Genomics Consortium"/>
            <person name="Kohler A."/>
            <person name="Kuo A."/>
            <person name="Nagy L.G."/>
            <person name="Floudas D."/>
            <person name="Copeland A."/>
            <person name="Barry K.W."/>
            <person name="Cichocki N."/>
            <person name="Veneault-Fourrey C."/>
            <person name="LaButti K."/>
            <person name="Lindquist E.A."/>
            <person name="Lipzen A."/>
            <person name="Lundell T."/>
            <person name="Morin E."/>
            <person name="Murat C."/>
            <person name="Riley R."/>
            <person name="Ohm R."/>
            <person name="Sun H."/>
            <person name="Tunlid A."/>
            <person name="Henrissat B."/>
            <person name="Grigoriev I.V."/>
            <person name="Hibbett D.S."/>
            <person name="Martin F."/>
        </authorList>
    </citation>
    <scope>NUCLEOTIDE SEQUENCE [LARGE SCALE GENOMIC DNA]</scope>
    <source>
        <strain evidence="11">ATCC 200175</strain>
    </source>
</reference>
<dbReference type="AlphaFoldDB" id="A0A0C9SYB6"/>
<protein>
    <recommendedName>
        <fullName evidence="4">Ribosome assembly protein 3</fullName>
    </recommendedName>
</protein>
<evidence type="ECO:0000256" key="1">
    <source>
        <dbReference type="ARBA" id="ARBA00003035"/>
    </source>
</evidence>
<reference evidence="10 11" key="1">
    <citation type="submission" date="2014-06" db="EMBL/GenBank/DDBJ databases">
        <authorList>
            <consortium name="DOE Joint Genome Institute"/>
            <person name="Kuo A."/>
            <person name="Kohler A."/>
            <person name="Nagy L.G."/>
            <person name="Floudas D."/>
            <person name="Copeland A."/>
            <person name="Barry K.W."/>
            <person name="Cichocki N."/>
            <person name="Veneault-Fourrey C."/>
            <person name="LaButti K."/>
            <person name="Lindquist E.A."/>
            <person name="Lipzen A."/>
            <person name="Lundell T."/>
            <person name="Morin E."/>
            <person name="Murat C."/>
            <person name="Sun H."/>
            <person name="Tunlid A."/>
            <person name="Henrissat B."/>
            <person name="Grigoriev I.V."/>
            <person name="Hibbett D.S."/>
            <person name="Martin F."/>
            <person name="Nordberg H.P."/>
            <person name="Cantor M.N."/>
            <person name="Hua S.X."/>
        </authorList>
    </citation>
    <scope>NUCLEOTIDE SEQUENCE [LARGE SCALE GENOMIC DNA]</scope>
    <source>
        <strain evidence="10 11">ATCC 200175</strain>
    </source>
</reference>
<comment type="similarity">
    <text evidence="3">Belongs to the RSA3 family.</text>
</comment>
<dbReference type="OrthoDB" id="69550at2759"/>
<evidence type="ECO:0000256" key="3">
    <source>
        <dbReference type="ARBA" id="ARBA00006256"/>
    </source>
</evidence>
<comment type="function">
    <text evidence="1">Required for efficient biogenesis of the 60S ribosomal subunit.</text>
</comment>
<dbReference type="Proteomes" id="UP000053647">
    <property type="component" value="Unassembled WGS sequence"/>
</dbReference>
<evidence type="ECO:0000256" key="6">
    <source>
        <dbReference type="ARBA" id="ARBA00023242"/>
    </source>
</evidence>
<proteinExistence type="inferred from homology"/>
<dbReference type="HOGENOM" id="CLU_180471_0_0_1"/>
<evidence type="ECO:0000256" key="5">
    <source>
        <dbReference type="ARBA" id="ARBA00022517"/>
    </source>
</evidence>
<evidence type="ECO:0000256" key="8">
    <source>
        <dbReference type="SAM" id="MobiDB-lite"/>
    </source>
</evidence>
<keyword evidence="11" id="KW-1185">Reference proteome</keyword>
<dbReference type="Pfam" id="PF14615">
    <property type="entry name" value="Rsa3"/>
    <property type="match status" value="1"/>
</dbReference>
<feature type="domain" description="Ribosome-assembly protein 3 C-terminal" evidence="9">
    <location>
        <begin position="55"/>
        <end position="100"/>
    </location>
</feature>
<evidence type="ECO:0000256" key="2">
    <source>
        <dbReference type="ARBA" id="ARBA00004604"/>
    </source>
</evidence>
<organism evidence="10 11">
    <name type="scientific">Paxillus involutus ATCC 200175</name>
    <dbReference type="NCBI Taxonomy" id="664439"/>
    <lineage>
        <taxon>Eukaryota</taxon>
        <taxon>Fungi</taxon>
        <taxon>Dikarya</taxon>
        <taxon>Basidiomycota</taxon>
        <taxon>Agaricomycotina</taxon>
        <taxon>Agaricomycetes</taxon>
        <taxon>Agaricomycetidae</taxon>
        <taxon>Boletales</taxon>
        <taxon>Paxilineae</taxon>
        <taxon>Paxillaceae</taxon>
        <taxon>Paxillus</taxon>
    </lineage>
</organism>